<dbReference type="GO" id="GO:0005524">
    <property type="term" value="F:ATP binding"/>
    <property type="evidence" value="ECO:0007669"/>
    <property type="project" value="UniProtKB-UniRule"/>
</dbReference>
<dbReference type="InterPro" id="IPR052032">
    <property type="entry name" value="ATP-dep_AA_Ligase"/>
</dbReference>
<dbReference type="PROSITE" id="PS50975">
    <property type="entry name" value="ATP_GRASP"/>
    <property type="match status" value="1"/>
</dbReference>
<comment type="caution">
    <text evidence="6">The sequence shown here is derived from an EMBL/GenBank/DDBJ whole genome shotgun (WGS) entry which is preliminary data.</text>
</comment>
<dbReference type="Gene3D" id="3.40.50.20">
    <property type="match status" value="1"/>
</dbReference>
<dbReference type="OrthoDB" id="6964321at2"/>
<proteinExistence type="predicted"/>
<keyword evidence="7" id="KW-1185">Reference proteome</keyword>
<dbReference type="EMBL" id="QUAC01000348">
    <property type="protein sequence ID" value="REK86115.1"/>
    <property type="molecule type" value="Genomic_DNA"/>
</dbReference>
<dbReference type="InterPro" id="IPR011761">
    <property type="entry name" value="ATP-grasp"/>
</dbReference>
<dbReference type="SUPFAM" id="SSF56059">
    <property type="entry name" value="Glutathione synthetase ATP-binding domain-like"/>
    <property type="match status" value="1"/>
</dbReference>
<gene>
    <name evidence="6" type="ORF">DY245_34340</name>
</gene>
<dbReference type="InterPro" id="IPR041472">
    <property type="entry name" value="BL00235/CARNS1_N"/>
</dbReference>
<evidence type="ECO:0000256" key="3">
    <source>
        <dbReference type="ARBA" id="ARBA00022840"/>
    </source>
</evidence>
<dbReference type="Pfam" id="PF18603">
    <property type="entry name" value="LAL_C2"/>
    <property type="match status" value="1"/>
</dbReference>
<dbReference type="Gene3D" id="3.30.470.20">
    <property type="entry name" value="ATP-grasp fold, B domain"/>
    <property type="match status" value="1"/>
</dbReference>
<dbReference type="GO" id="GO:0016874">
    <property type="term" value="F:ligase activity"/>
    <property type="evidence" value="ECO:0007669"/>
    <property type="project" value="UniProtKB-KW"/>
</dbReference>
<accession>A0A371PUG7</accession>
<evidence type="ECO:0000256" key="4">
    <source>
        <dbReference type="PROSITE-ProRule" id="PRU00409"/>
    </source>
</evidence>
<dbReference type="Pfam" id="PF13535">
    <property type="entry name" value="ATP-grasp_4"/>
    <property type="match status" value="1"/>
</dbReference>
<name>A0A371PUG7_STRIH</name>
<dbReference type="InterPro" id="IPR040570">
    <property type="entry name" value="LAL_C2"/>
</dbReference>
<dbReference type="PANTHER" id="PTHR43585:SF2">
    <property type="entry name" value="ATP-GRASP ENZYME FSQD"/>
    <property type="match status" value="1"/>
</dbReference>
<organism evidence="6 7">
    <name type="scientific">Streptomyces inhibens</name>
    <dbReference type="NCBI Taxonomy" id="2293571"/>
    <lineage>
        <taxon>Bacteria</taxon>
        <taxon>Bacillati</taxon>
        <taxon>Actinomycetota</taxon>
        <taxon>Actinomycetes</taxon>
        <taxon>Kitasatosporales</taxon>
        <taxon>Streptomycetaceae</taxon>
        <taxon>Streptomyces</taxon>
    </lineage>
</organism>
<evidence type="ECO:0000313" key="6">
    <source>
        <dbReference type="EMBL" id="REK86115.1"/>
    </source>
</evidence>
<evidence type="ECO:0000256" key="1">
    <source>
        <dbReference type="ARBA" id="ARBA00022598"/>
    </source>
</evidence>
<protein>
    <submittedName>
        <fullName evidence="6">ATP-grasp domain-containing protein</fullName>
    </submittedName>
</protein>
<feature type="domain" description="ATP-grasp" evidence="5">
    <location>
        <begin position="145"/>
        <end position="349"/>
    </location>
</feature>
<dbReference type="Proteomes" id="UP000262477">
    <property type="component" value="Unassembled WGS sequence"/>
</dbReference>
<keyword evidence="1" id="KW-0436">Ligase</keyword>
<reference evidence="6 7" key="1">
    <citation type="submission" date="2018-08" db="EMBL/GenBank/DDBJ databases">
        <title>Streptomyces NEAU-D10 sp. nov., a novel Actinomycete isolated from soil.</title>
        <authorList>
            <person name="Jin L."/>
        </authorList>
    </citation>
    <scope>NUCLEOTIDE SEQUENCE [LARGE SCALE GENOMIC DNA]</scope>
    <source>
        <strain evidence="6 7">NEAU-D10</strain>
    </source>
</reference>
<dbReference type="GO" id="GO:0046872">
    <property type="term" value="F:metal ion binding"/>
    <property type="evidence" value="ECO:0007669"/>
    <property type="project" value="InterPro"/>
</dbReference>
<dbReference type="PANTHER" id="PTHR43585">
    <property type="entry name" value="FUMIPYRROLE BIOSYNTHESIS PROTEIN C"/>
    <property type="match status" value="1"/>
</dbReference>
<keyword evidence="3 4" id="KW-0067">ATP-binding</keyword>
<evidence type="ECO:0000259" key="5">
    <source>
        <dbReference type="PROSITE" id="PS50975"/>
    </source>
</evidence>
<keyword evidence="2 4" id="KW-0547">Nucleotide-binding</keyword>
<evidence type="ECO:0000313" key="7">
    <source>
        <dbReference type="Proteomes" id="UP000262477"/>
    </source>
</evidence>
<evidence type="ECO:0000256" key="2">
    <source>
        <dbReference type="ARBA" id="ARBA00022741"/>
    </source>
</evidence>
<sequence length="447" mass="48485">MRHPTARKRELIVREGATLSDHVVPTGQRSSAVATGRPRVLVIGGKLEHVRKARELGLDVVHAQFPDEYDRGHWPYVDQALLLDYGDTDRLLPLAQALHEAYPFQAAVSLFELGLLPTARINEALGLGGESVATVELLLDKWRMRRHLAAKGISPVASAVGRSAQDVREFVQAHGLPIIVKPIRESGSLGVFCIRDRADVDVVAERFRSLDDGHWAAKDLSCADSFDEFLIEEFLDGPETSVETLTFDGRHVVVAVTDKECVGPGFVEIGHSQPSGCSAETLRDVTRLVTDFLDAVGLRNGPGHTEVKLTSRGPRIVESHNRIGGDRINELAEIAYGVDMERYALGARFGVVEPLTTSPEPRGGAAVRFLTPEAGRVVEVSGVDAVRADPAFVDLQLGVEPGDEVRPLTWNEDKVGHVIARGATATEAIAHGRRLAAAIHVRTEPVA</sequence>
<dbReference type="Pfam" id="PF18130">
    <property type="entry name" value="ATPgrasp_N"/>
    <property type="match status" value="1"/>
</dbReference>
<dbReference type="AlphaFoldDB" id="A0A371PUG7"/>